<dbReference type="STRING" id="696127.midi_00638"/>
<dbReference type="GO" id="GO:0003887">
    <property type="term" value="F:DNA-directed DNA polymerase activity"/>
    <property type="evidence" value="ECO:0007669"/>
    <property type="project" value="UniProtKB-UniRule"/>
</dbReference>
<dbReference type="KEGG" id="mmn:midi_00638"/>
<reference evidence="21 22" key="1">
    <citation type="journal article" date="2011" name="Mol. Biol. Evol.">
        <title>Phylogenomic evidence for the presence of a flagellum and cbb3 oxidase in the free-living mitochondrial ancestor.</title>
        <authorList>
            <person name="Sassera D."/>
            <person name="Lo N."/>
            <person name="Epis S."/>
            <person name="D'Auria G."/>
            <person name="Montagna M."/>
            <person name="Comandatore F."/>
            <person name="Horner D."/>
            <person name="Pereto J."/>
            <person name="Luciano A.M."/>
            <person name="Franciosi F."/>
            <person name="Ferri E."/>
            <person name="Crotti E."/>
            <person name="Bazzocchi C."/>
            <person name="Daffonchio D."/>
            <person name="Sacchi L."/>
            <person name="Moya A."/>
            <person name="Latorre A."/>
            <person name="Bandi C."/>
        </authorList>
    </citation>
    <scope>NUCLEOTIDE SEQUENCE [LARGE SCALE GENOMIC DNA]</scope>
    <source>
        <strain evidence="21 22">IricVA</strain>
    </source>
</reference>
<dbReference type="InterPro" id="IPR001098">
    <property type="entry name" value="DNA-dir_DNA_pol_A_palm_dom"/>
</dbReference>
<dbReference type="SMART" id="SM00475">
    <property type="entry name" value="53EXOc"/>
    <property type="match status" value="1"/>
</dbReference>
<dbReference type="InterPro" id="IPR036397">
    <property type="entry name" value="RNaseH_sf"/>
</dbReference>
<dbReference type="SUPFAM" id="SSF53098">
    <property type="entry name" value="Ribonuclease H-like"/>
    <property type="match status" value="1"/>
</dbReference>
<dbReference type="InterPro" id="IPR018320">
    <property type="entry name" value="DNA_polymerase_1"/>
</dbReference>
<feature type="domain" description="5'-3' exonuclease" evidence="19">
    <location>
        <begin position="1"/>
        <end position="257"/>
    </location>
</feature>
<evidence type="ECO:0000256" key="4">
    <source>
        <dbReference type="ARBA" id="ARBA00012417"/>
    </source>
</evidence>
<keyword evidence="8 18" id="KW-0235">DNA replication</keyword>
<dbReference type="Gene3D" id="3.30.70.370">
    <property type="match status" value="1"/>
</dbReference>
<dbReference type="Gene3D" id="3.30.420.10">
    <property type="entry name" value="Ribonuclease H-like superfamily/Ribonuclease H"/>
    <property type="match status" value="1"/>
</dbReference>
<dbReference type="GO" id="GO:0006302">
    <property type="term" value="P:double-strand break repair"/>
    <property type="evidence" value="ECO:0007669"/>
    <property type="project" value="TreeGrafter"/>
</dbReference>
<protein>
    <recommendedName>
        <fullName evidence="5 17">DNA polymerase I</fullName>
        <ecNumber evidence="4 17">2.7.7.7</ecNumber>
    </recommendedName>
</protein>
<evidence type="ECO:0000256" key="2">
    <source>
        <dbReference type="ARBA" id="ARBA00007705"/>
    </source>
</evidence>
<dbReference type="OrthoDB" id="9806424at2"/>
<keyword evidence="7 18" id="KW-0548">Nucleotidyltransferase</keyword>
<dbReference type="NCBIfam" id="TIGR00593">
    <property type="entry name" value="pola"/>
    <property type="match status" value="1"/>
</dbReference>
<dbReference type="PANTHER" id="PTHR10133">
    <property type="entry name" value="DNA POLYMERASE I"/>
    <property type="match status" value="1"/>
</dbReference>
<comment type="similarity">
    <text evidence="2 18">Belongs to the DNA polymerase type-A family.</text>
</comment>
<evidence type="ECO:0000256" key="13">
    <source>
        <dbReference type="ARBA" id="ARBA00022932"/>
    </source>
</evidence>
<evidence type="ECO:0000259" key="20">
    <source>
        <dbReference type="SMART" id="SM00482"/>
    </source>
</evidence>
<organism evidence="21 22">
    <name type="scientific">Midichloria mitochondrii (strain IricVA)</name>
    <dbReference type="NCBI Taxonomy" id="696127"/>
    <lineage>
        <taxon>Bacteria</taxon>
        <taxon>Pseudomonadati</taxon>
        <taxon>Pseudomonadota</taxon>
        <taxon>Alphaproteobacteria</taxon>
        <taxon>Rickettsiales</taxon>
        <taxon>Candidatus Midichloriaceae</taxon>
        <taxon>Candidatus Midichloria</taxon>
    </lineage>
</organism>
<accession>F7XW86</accession>
<comment type="catalytic activity">
    <reaction evidence="16 18">
        <text>DNA(n) + a 2'-deoxyribonucleoside 5'-triphosphate = DNA(n+1) + diphosphate</text>
        <dbReference type="Rhea" id="RHEA:22508"/>
        <dbReference type="Rhea" id="RHEA-COMP:17339"/>
        <dbReference type="Rhea" id="RHEA-COMP:17340"/>
        <dbReference type="ChEBI" id="CHEBI:33019"/>
        <dbReference type="ChEBI" id="CHEBI:61560"/>
        <dbReference type="ChEBI" id="CHEBI:173112"/>
        <dbReference type="EC" id="2.7.7.7"/>
    </reaction>
</comment>
<evidence type="ECO:0000256" key="15">
    <source>
        <dbReference type="ARBA" id="ARBA00023204"/>
    </source>
</evidence>
<name>F7XW86_MIDMI</name>
<dbReference type="Pfam" id="PF02739">
    <property type="entry name" value="5_3_exonuc_N"/>
    <property type="match status" value="1"/>
</dbReference>
<comment type="function">
    <text evidence="1 18">In addition to polymerase activity, this DNA polymerase exhibits 5'-3' exonuclease activity.</text>
</comment>
<evidence type="ECO:0000256" key="1">
    <source>
        <dbReference type="ARBA" id="ARBA00002703"/>
    </source>
</evidence>
<dbReference type="InterPro" id="IPR008918">
    <property type="entry name" value="HhH2"/>
</dbReference>
<evidence type="ECO:0000256" key="9">
    <source>
        <dbReference type="ARBA" id="ARBA00022722"/>
    </source>
</evidence>
<dbReference type="SMART" id="SM00279">
    <property type="entry name" value="HhH2"/>
    <property type="match status" value="1"/>
</dbReference>
<dbReference type="EC" id="2.7.7.7" evidence="4 17"/>
<dbReference type="GO" id="GO:0006261">
    <property type="term" value="P:DNA-templated DNA replication"/>
    <property type="evidence" value="ECO:0007669"/>
    <property type="project" value="UniProtKB-UniRule"/>
</dbReference>
<dbReference type="InterPro" id="IPR029060">
    <property type="entry name" value="PIN-like_dom_sf"/>
</dbReference>
<dbReference type="SUPFAM" id="SSF47807">
    <property type="entry name" value="5' to 3' exonuclease, C-terminal subdomain"/>
    <property type="match status" value="1"/>
</dbReference>
<dbReference type="Proteomes" id="UP000006639">
    <property type="component" value="Chromosome"/>
</dbReference>
<evidence type="ECO:0000256" key="10">
    <source>
        <dbReference type="ARBA" id="ARBA00022763"/>
    </source>
</evidence>
<dbReference type="InterPro" id="IPR002298">
    <property type="entry name" value="DNA_polymerase_A"/>
</dbReference>
<evidence type="ECO:0000256" key="18">
    <source>
        <dbReference type="RuleBase" id="RU004460"/>
    </source>
</evidence>
<dbReference type="SUPFAM" id="SSF56672">
    <property type="entry name" value="DNA/RNA polymerases"/>
    <property type="match status" value="1"/>
</dbReference>
<dbReference type="Pfam" id="PF01367">
    <property type="entry name" value="5_3_exonuc"/>
    <property type="match status" value="1"/>
</dbReference>
<dbReference type="PROSITE" id="PS00447">
    <property type="entry name" value="DNA_POLYMERASE_A"/>
    <property type="match status" value="1"/>
</dbReference>
<keyword evidence="9" id="KW-0540">Nuclease</keyword>
<evidence type="ECO:0000313" key="22">
    <source>
        <dbReference type="Proteomes" id="UP000006639"/>
    </source>
</evidence>
<keyword evidence="13 18" id="KW-0239">DNA-directed DNA polymerase</keyword>
<keyword evidence="11 18" id="KW-0378">Hydrolase</keyword>
<dbReference type="SUPFAM" id="SSF88723">
    <property type="entry name" value="PIN domain-like"/>
    <property type="match status" value="1"/>
</dbReference>
<dbReference type="PRINTS" id="PR00868">
    <property type="entry name" value="DNAPOLI"/>
</dbReference>
<dbReference type="Gene3D" id="1.10.150.20">
    <property type="entry name" value="5' to 3' exonuclease, C-terminal subdomain"/>
    <property type="match status" value="2"/>
</dbReference>
<dbReference type="CDD" id="cd09898">
    <property type="entry name" value="H3TH_53EXO"/>
    <property type="match status" value="1"/>
</dbReference>
<gene>
    <name evidence="18 21" type="primary">polA</name>
    <name evidence="21" type="ordered locus">midi_00638</name>
</gene>
<evidence type="ECO:0000256" key="17">
    <source>
        <dbReference type="NCBIfam" id="TIGR00593"/>
    </source>
</evidence>
<evidence type="ECO:0000256" key="6">
    <source>
        <dbReference type="ARBA" id="ARBA00022679"/>
    </source>
</evidence>
<keyword evidence="22" id="KW-1185">Reference proteome</keyword>
<dbReference type="RefSeq" id="WP_013951143.1">
    <property type="nucleotide sequence ID" value="NC_015722.1"/>
</dbReference>
<evidence type="ECO:0000256" key="16">
    <source>
        <dbReference type="ARBA" id="ARBA00049244"/>
    </source>
</evidence>
<evidence type="ECO:0000256" key="12">
    <source>
        <dbReference type="ARBA" id="ARBA00022839"/>
    </source>
</evidence>
<evidence type="ECO:0000256" key="7">
    <source>
        <dbReference type="ARBA" id="ARBA00022695"/>
    </source>
</evidence>
<dbReference type="InterPro" id="IPR019760">
    <property type="entry name" value="DNA-dir_DNA_pol_A_CS"/>
</dbReference>
<dbReference type="Gene3D" id="1.20.1060.10">
    <property type="entry name" value="Taq DNA Polymerase, Chain T, domain 4"/>
    <property type="match status" value="1"/>
</dbReference>
<dbReference type="InterPro" id="IPR020045">
    <property type="entry name" value="DNA_polI_H3TH"/>
</dbReference>
<dbReference type="Gene3D" id="3.40.50.1010">
    <property type="entry name" value="5'-nuclease"/>
    <property type="match status" value="1"/>
</dbReference>
<keyword evidence="6 18" id="KW-0808">Transferase</keyword>
<evidence type="ECO:0000256" key="14">
    <source>
        <dbReference type="ARBA" id="ARBA00023125"/>
    </source>
</evidence>
<evidence type="ECO:0000313" key="21">
    <source>
        <dbReference type="EMBL" id="AEI88935.1"/>
    </source>
</evidence>
<evidence type="ECO:0000259" key="19">
    <source>
        <dbReference type="SMART" id="SM00475"/>
    </source>
</evidence>
<dbReference type="PANTHER" id="PTHR10133:SF27">
    <property type="entry name" value="DNA POLYMERASE NU"/>
    <property type="match status" value="1"/>
</dbReference>
<dbReference type="InterPro" id="IPR020046">
    <property type="entry name" value="5-3_exonucl_a-hlix_arch_N"/>
</dbReference>
<dbReference type="InterPro" id="IPR012337">
    <property type="entry name" value="RNaseH-like_sf"/>
</dbReference>
<dbReference type="HOGENOM" id="CLU_004675_0_0_5"/>
<dbReference type="EMBL" id="CP002130">
    <property type="protein sequence ID" value="AEI88935.1"/>
    <property type="molecule type" value="Genomic_DNA"/>
</dbReference>
<dbReference type="InterPro" id="IPR043502">
    <property type="entry name" value="DNA/RNA_pol_sf"/>
</dbReference>
<keyword evidence="14 18" id="KW-0238">DNA-binding</keyword>
<evidence type="ECO:0000256" key="5">
    <source>
        <dbReference type="ARBA" id="ARBA00020311"/>
    </source>
</evidence>
<feature type="domain" description="DNA-directed DNA polymerase family A palm" evidence="20">
    <location>
        <begin position="614"/>
        <end position="815"/>
    </location>
</feature>
<dbReference type="InterPro" id="IPR036279">
    <property type="entry name" value="5-3_exonuclease_C_sf"/>
</dbReference>
<evidence type="ECO:0000256" key="11">
    <source>
        <dbReference type="ARBA" id="ARBA00022801"/>
    </source>
</evidence>
<sequence length="847" mass="95468">MHLYLVDGYGFVFRAYHSLPPLSSPDGTPISAVYGFVNMMIKLCDSHKADMIAVVLDSGSKNHRHELFPEYKANRPTLPDDLKVQFPIIREALQALNITIVGVDGHEADDLIATYAVKAVKLGNDVTIISSDKDLMQLLSYSRIYMHDPIKNKPIIEEDIEKKFGIGPKQLTDALALIGDTSDNIPGIPGIGPKTAADLLKEYGSLDEIYKNIDSIKSVRIKRLLIDNQEQAILSRNLVTLKTDISTNLNLEEMRTQQPDPEHLVSFARKFGFKSLIAKYAIIATESHSLGYEKIELKKINKSDFKEELLRKIEKGGIIACYFNDKEFFLATNELNFIIDYEDTAQKNLFDVQHMTHLNDILTFLKPIFESDSITKILFDAKLFIKILYKLSIRIVAFEDLAIMSYSISTKNQYKDLVSLISESCFDAFGMIGCYAELKDELINLKILSLYEKLEKPLIKVLSDMESMGVLVDKQVLDEISLDLNGRAKVIADSIYKMANQEFNIGSTKQLGEILFEKLKLVTKSKKSSKSGNYSTDSDVLEALALQGDEIASLILEWRHLTKLVNTYTEALQKSIDPNTARIHTTFEMNTTTTGRLSSRNPNLQNIPVRTEEGRRIRKAFVASKGNVLISADYSQIELRLLAHFADVKQLKEAFLYNKDIHAVTASEIFGVPIQNVDSDLRRKAKGINFGIIYGISPFGLAKNIGIPQREAKKYIENYFLRYPGIREYMKKILDFVKANNFVETIFKRRCSIEGINSSNYTVRSFAERAAINAPLQGSAADIIKKAMVMLPEHLSRYLVLQIHDELLFDVPEAKAEMCTQEIVSIMENAVQLSAPLKVGVSIGKSW</sequence>
<dbReference type="FunFam" id="1.20.1060.10:FF:000001">
    <property type="entry name" value="DNA polymerase I"/>
    <property type="match status" value="1"/>
</dbReference>
<dbReference type="GO" id="GO:0008409">
    <property type="term" value="F:5'-3' exonuclease activity"/>
    <property type="evidence" value="ECO:0007669"/>
    <property type="project" value="UniProtKB-UniRule"/>
</dbReference>
<dbReference type="CDD" id="cd08637">
    <property type="entry name" value="DNA_pol_A_pol_I_C"/>
    <property type="match status" value="1"/>
</dbReference>
<proteinExistence type="inferred from homology"/>
<dbReference type="SMART" id="SM00482">
    <property type="entry name" value="POLAc"/>
    <property type="match status" value="1"/>
</dbReference>
<comment type="subunit">
    <text evidence="3">Single-chain monomer with multiple functions.</text>
</comment>
<dbReference type="FunFam" id="1.10.150.20:FF:000002">
    <property type="entry name" value="DNA polymerase I"/>
    <property type="match status" value="1"/>
</dbReference>
<dbReference type="InterPro" id="IPR002421">
    <property type="entry name" value="5-3_exonuclease"/>
</dbReference>
<dbReference type="AlphaFoldDB" id="F7XW86"/>
<keyword evidence="12 18" id="KW-0269">Exonuclease</keyword>
<dbReference type="CDD" id="cd09859">
    <property type="entry name" value="PIN_53EXO"/>
    <property type="match status" value="1"/>
</dbReference>
<dbReference type="Pfam" id="PF00476">
    <property type="entry name" value="DNA_pol_A"/>
    <property type="match status" value="1"/>
</dbReference>
<evidence type="ECO:0000256" key="3">
    <source>
        <dbReference type="ARBA" id="ARBA00011541"/>
    </source>
</evidence>
<dbReference type="FunFam" id="1.10.150.20:FF:000003">
    <property type="entry name" value="DNA polymerase I"/>
    <property type="match status" value="1"/>
</dbReference>
<evidence type="ECO:0000256" key="8">
    <source>
        <dbReference type="ARBA" id="ARBA00022705"/>
    </source>
</evidence>
<dbReference type="GO" id="GO:0003677">
    <property type="term" value="F:DNA binding"/>
    <property type="evidence" value="ECO:0007669"/>
    <property type="project" value="UniProtKB-UniRule"/>
</dbReference>
<keyword evidence="15 18" id="KW-0234">DNA repair</keyword>
<keyword evidence="10 18" id="KW-0227">DNA damage</keyword>